<protein>
    <submittedName>
        <fullName evidence="1">Uncharacterized protein</fullName>
    </submittedName>
</protein>
<proteinExistence type="predicted"/>
<reference evidence="1" key="1">
    <citation type="journal article" date="2019" name="MBio">
        <title>Virus Genomes from Deep Sea Sediments Expand the Ocean Megavirome and Support Independent Origins of Viral Gigantism.</title>
        <authorList>
            <person name="Backstrom D."/>
            <person name="Yutin N."/>
            <person name="Jorgensen S.L."/>
            <person name="Dharamshi J."/>
            <person name="Homa F."/>
            <person name="Zaremba-Niedwiedzka K."/>
            <person name="Spang A."/>
            <person name="Wolf Y.I."/>
            <person name="Koonin E.V."/>
            <person name="Ettema T.J."/>
        </authorList>
    </citation>
    <scope>NUCLEOTIDE SEQUENCE</scope>
</reference>
<accession>A0A481Z7L1</accession>
<sequence>MSRAFQPRDFLPGGCMYMAKQILDVLCETGEPLPGPQIRDILNIPNSEHGELLHMIWCLKQVDFVQVARVDGTTSIQITDEGRRYLRLQECFEQDESDDLPNLF</sequence>
<name>A0A481Z7L1_9VIRU</name>
<dbReference type="EMBL" id="MK500565">
    <property type="protein sequence ID" value="QBK91757.1"/>
    <property type="molecule type" value="Genomic_DNA"/>
</dbReference>
<gene>
    <name evidence="1" type="ORF">LCPAC304_00950</name>
</gene>
<evidence type="ECO:0000313" key="1">
    <source>
        <dbReference type="EMBL" id="QBK91757.1"/>
    </source>
</evidence>
<organism evidence="1">
    <name type="scientific">Pithovirus LCPAC304</name>
    <dbReference type="NCBI Taxonomy" id="2506594"/>
    <lineage>
        <taxon>Viruses</taxon>
        <taxon>Pithoviruses</taxon>
    </lineage>
</organism>